<sequence>MNILFISSEAEPFAKSGGLGDVIGSLPGELNKLGADARVMLPLYPKIREIYEDQLTLLCECTVPLSWRTQYCGIYTLKHEGVTLYFLDNEQYFKRDAYYGYYDDGERFAFFSKAALEVLPLLDFQAEILHCSEWQTALVPVFLKTLYRGNSAYDRLRTVFTIHNIEYQGKFDPAILQDVLGISEGERGVLDYSGAVNFMKGAIVTCDRLTTVSSTYAEEITFPFYGKGLENIIKENSYKLHGILNGIDTKLHNPSKDPCITVKYSKNSIDKKIENKRALQAELGLNADDEIPIIAMIGRLTEHKGIDLVISVFKEIMKEKIQFVLLGTGEKQYEDFFNEMAGKYLGRVSVTTSFSAERASRIYGGADLFLMPSVSEPCGLAQMIALRYGTIPVVRETGGLKDSIEPFDPGSETGNGITFQSVNAHDMLGAIQRAIALYWDKEIWNKIINNGMNTDFSWKASSKQYIRLYKEMLK</sequence>
<proteinExistence type="predicted"/>
<name>A0ACD1A8R5_9FIRM</name>
<keyword evidence="1" id="KW-0328">Glycosyltransferase</keyword>
<dbReference type="EMBL" id="CP042469">
    <property type="protein sequence ID" value="QOX62809.1"/>
    <property type="molecule type" value="Genomic_DNA"/>
</dbReference>
<gene>
    <name evidence="1" type="primary">glgA</name>
    <name evidence="1" type="ORF">FRZ06_05335</name>
</gene>
<keyword evidence="2" id="KW-1185">Reference proteome</keyword>
<organism evidence="1 2">
    <name type="scientific">Anoxybacterium hadale</name>
    <dbReference type="NCBI Taxonomy" id="3408580"/>
    <lineage>
        <taxon>Bacteria</taxon>
        <taxon>Bacillati</taxon>
        <taxon>Bacillota</taxon>
        <taxon>Clostridia</taxon>
        <taxon>Peptostreptococcales</taxon>
        <taxon>Anaerovoracaceae</taxon>
        <taxon>Anoxybacterium</taxon>
    </lineage>
</organism>
<dbReference type="Proteomes" id="UP000594014">
    <property type="component" value="Chromosome"/>
</dbReference>
<protein>
    <submittedName>
        <fullName evidence="1">Glycogen synthase GlgA</fullName>
        <ecNumber evidence="1">2.4.1.21</ecNumber>
    </submittedName>
</protein>
<evidence type="ECO:0000313" key="2">
    <source>
        <dbReference type="Proteomes" id="UP000594014"/>
    </source>
</evidence>
<evidence type="ECO:0000313" key="1">
    <source>
        <dbReference type="EMBL" id="QOX62809.1"/>
    </source>
</evidence>
<reference evidence="1" key="1">
    <citation type="submission" date="2019-08" db="EMBL/GenBank/DDBJ databases">
        <title>Genome sequence of Clostridiales bacterium MT110.</title>
        <authorList>
            <person name="Cao J."/>
        </authorList>
    </citation>
    <scope>NUCLEOTIDE SEQUENCE</scope>
    <source>
        <strain evidence="1">MT110</strain>
    </source>
</reference>
<keyword evidence="1" id="KW-0808">Transferase</keyword>
<accession>A0ACD1A8R5</accession>
<dbReference type="EC" id="2.4.1.21" evidence="1"/>